<comment type="caution">
    <text evidence="10">The sequence shown here is derived from an EMBL/GenBank/DDBJ whole genome shotgun (WGS) entry which is preliminary data.</text>
</comment>
<dbReference type="InterPro" id="IPR009003">
    <property type="entry name" value="Peptidase_S1_PA"/>
</dbReference>
<accession>A0A6V7HIV2</accession>
<dbReference type="Pfam" id="PF00089">
    <property type="entry name" value="Trypsin"/>
    <property type="match status" value="1"/>
</dbReference>
<dbReference type="InterPro" id="IPR043504">
    <property type="entry name" value="Peptidase_S1_PA_chymotrypsin"/>
</dbReference>
<dbReference type="InterPro" id="IPR018114">
    <property type="entry name" value="TRYPSIN_HIS"/>
</dbReference>
<comment type="similarity">
    <text evidence="1">Belongs to the peptidase S1 family.</text>
</comment>
<evidence type="ECO:0000256" key="8">
    <source>
        <dbReference type="RuleBase" id="RU363034"/>
    </source>
</evidence>
<dbReference type="CDD" id="cd00190">
    <property type="entry name" value="Tryp_SPc"/>
    <property type="match status" value="1"/>
</dbReference>
<dbReference type="GO" id="GO:0004252">
    <property type="term" value="F:serine-type endopeptidase activity"/>
    <property type="evidence" value="ECO:0007669"/>
    <property type="project" value="InterPro"/>
</dbReference>
<dbReference type="Gene3D" id="2.40.10.10">
    <property type="entry name" value="Trypsin-like serine proteases"/>
    <property type="match status" value="1"/>
</dbReference>
<keyword evidence="6" id="KW-0865">Zymogen</keyword>
<evidence type="ECO:0000256" key="3">
    <source>
        <dbReference type="ARBA" id="ARBA00022729"/>
    </source>
</evidence>
<evidence type="ECO:0000313" key="10">
    <source>
        <dbReference type="EMBL" id="CAD1480893.1"/>
    </source>
</evidence>
<dbReference type="Proteomes" id="UP000752696">
    <property type="component" value="Unassembled WGS sequence"/>
</dbReference>
<evidence type="ECO:0000259" key="9">
    <source>
        <dbReference type="PROSITE" id="PS50240"/>
    </source>
</evidence>
<keyword evidence="4 8" id="KW-0378">Hydrolase</keyword>
<keyword evidence="11" id="KW-1185">Reference proteome</keyword>
<dbReference type="SMART" id="SM00020">
    <property type="entry name" value="Tryp_SPc"/>
    <property type="match status" value="1"/>
</dbReference>
<dbReference type="FunFam" id="2.40.10.10:FF:000077">
    <property type="entry name" value="Predicted protein"/>
    <property type="match status" value="1"/>
</dbReference>
<dbReference type="PROSITE" id="PS00135">
    <property type="entry name" value="TRYPSIN_SER"/>
    <property type="match status" value="1"/>
</dbReference>
<dbReference type="GO" id="GO:0006508">
    <property type="term" value="P:proteolysis"/>
    <property type="evidence" value="ECO:0007669"/>
    <property type="project" value="UniProtKB-KW"/>
</dbReference>
<evidence type="ECO:0000256" key="7">
    <source>
        <dbReference type="ARBA" id="ARBA00023157"/>
    </source>
</evidence>
<gene>
    <name evidence="10" type="ORF">MHI_LOCUS969669</name>
</gene>
<evidence type="ECO:0000256" key="5">
    <source>
        <dbReference type="ARBA" id="ARBA00022825"/>
    </source>
</evidence>
<dbReference type="SUPFAM" id="SSF50494">
    <property type="entry name" value="Trypsin-like serine proteases"/>
    <property type="match status" value="1"/>
</dbReference>
<dbReference type="AlphaFoldDB" id="A0A6V7HIV2"/>
<dbReference type="InterPro" id="IPR001254">
    <property type="entry name" value="Trypsin_dom"/>
</dbReference>
<dbReference type="PANTHER" id="PTHR24276">
    <property type="entry name" value="POLYSERASE-RELATED"/>
    <property type="match status" value="1"/>
</dbReference>
<keyword evidence="2 8" id="KW-0645">Protease</keyword>
<keyword evidence="5 8" id="KW-0720">Serine protease</keyword>
<dbReference type="PROSITE" id="PS00134">
    <property type="entry name" value="TRYPSIN_HIS"/>
    <property type="match status" value="1"/>
</dbReference>
<dbReference type="PROSITE" id="PS50240">
    <property type="entry name" value="TRYPSIN_DOM"/>
    <property type="match status" value="1"/>
</dbReference>
<evidence type="ECO:0000256" key="6">
    <source>
        <dbReference type="ARBA" id="ARBA00023145"/>
    </source>
</evidence>
<evidence type="ECO:0000313" key="11">
    <source>
        <dbReference type="Proteomes" id="UP000752696"/>
    </source>
</evidence>
<feature type="non-terminal residue" evidence="10">
    <location>
        <position position="1"/>
    </location>
</feature>
<proteinExistence type="inferred from homology"/>
<feature type="domain" description="Peptidase S1" evidence="9">
    <location>
        <begin position="17"/>
        <end position="245"/>
    </location>
</feature>
<dbReference type="InterPro" id="IPR050430">
    <property type="entry name" value="Peptidase_S1"/>
</dbReference>
<evidence type="ECO:0000256" key="2">
    <source>
        <dbReference type="ARBA" id="ARBA00022670"/>
    </source>
</evidence>
<reference evidence="10" key="1">
    <citation type="submission" date="2020-07" db="EMBL/GenBank/DDBJ databases">
        <authorList>
            <person name="Nazaruddin N."/>
        </authorList>
    </citation>
    <scope>NUCLEOTIDE SEQUENCE</scope>
</reference>
<dbReference type="PRINTS" id="PR00722">
    <property type="entry name" value="CHYMOTRYPSIN"/>
</dbReference>
<sequence>TPINQTVDDLIRMEGRIVGGEETTIKVIPYQVSLRINGHHTCGGSIISKDWILTAAHCAGGAAKNYQVHAGSTYVDNGGSLHRVQKIITHESYGANHKGIPVNDISLFHLAEPLHLDDTRKAVALNQAAASSLVGKYGLITGWGATRESSSNLPRVLRKVSVPIVSIKSCRDAYRSLGQIPDGQICAGIEKGGKDSCQGDSGGPFVVNGKLVGIVSWGKGCATPHYPGVYTEVSHYREWIKRHSGV</sequence>
<evidence type="ECO:0000256" key="1">
    <source>
        <dbReference type="ARBA" id="ARBA00007664"/>
    </source>
</evidence>
<dbReference type="InterPro" id="IPR033116">
    <property type="entry name" value="TRYPSIN_SER"/>
</dbReference>
<keyword evidence="7" id="KW-1015">Disulfide bond</keyword>
<dbReference type="PANTHER" id="PTHR24276:SF91">
    <property type="entry name" value="AT26814P-RELATED"/>
    <property type="match status" value="1"/>
</dbReference>
<organism evidence="10 11">
    <name type="scientific">Heterotrigona itama</name>
    <dbReference type="NCBI Taxonomy" id="395501"/>
    <lineage>
        <taxon>Eukaryota</taxon>
        <taxon>Metazoa</taxon>
        <taxon>Ecdysozoa</taxon>
        <taxon>Arthropoda</taxon>
        <taxon>Hexapoda</taxon>
        <taxon>Insecta</taxon>
        <taxon>Pterygota</taxon>
        <taxon>Neoptera</taxon>
        <taxon>Endopterygota</taxon>
        <taxon>Hymenoptera</taxon>
        <taxon>Apocrita</taxon>
        <taxon>Aculeata</taxon>
        <taxon>Apoidea</taxon>
        <taxon>Anthophila</taxon>
        <taxon>Apidae</taxon>
        <taxon>Heterotrigona</taxon>
    </lineage>
</organism>
<dbReference type="EMBL" id="CAJDYZ010013017">
    <property type="protein sequence ID" value="CAD1480893.1"/>
    <property type="molecule type" value="Genomic_DNA"/>
</dbReference>
<evidence type="ECO:0000256" key="4">
    <source>
        <dbReference type="ARBA" id="ARBA00022801"/>
    </source>
</evidence>
<dbReference type="OrthoDB" id="10059102at2759"/>
<name>A0A6V7HIV2_9HYME</name>
<keyword evidence="3" id="KW-0732">Signal</keyword>
<dbReference type="InterPro" id="IPR001314">
    <property type="entry name" value="Peptidase_S1A"/>
</dbReference>
<protein>
    <recommendedName>
        <fullName evidence="9">Peptidase S1 domain-containing protein</fullName>
    </recommendedName>
</protein>